<keyword evidence="5 8" id="KW-0862">Zinc</keyword>
<evidence type="ECO:0000313" key="10">
    <source>
        <dbReference type="EMBL" id="CAD5212524.1"/>
    </source>
</evidence>
<evidence type="ECO:0000259" key="9">
    <source>
        <dbReference type="SMART" id="SM00829"/>
    </source>
</evidence>
<sequence>MATTRLHPLLSIWRTNRLIGSNRLGGANRGRGGPVVAYKTPWRPFSTSSQLQFKQARFRRVDPQEVMAQTVPATQKAAVFDEFGGKLDIREIPVPEIGPDDILVKVQYSGVCHTDLHVWLGDFPLQTKAPPIVGGHEGAGVVVKAGSNVTNFKIGDRAGIKWINGSCLCCEQCKRGSEPTCDKIVLSGFTRDGSFQQYAAVKATEAAPIPDGVDLANVAPILCAGVTVYKALKESNVKAGEIVAITGAGGGLGSLCIQYAKAMGMIVLAIDAGNKEEHCKSLGADLFIDPFKTNDLVSAVQLLTEGGPHGVINVATAARAMEESAKYVRTRGTVVLVALPRDAKITLDVFFTVVRAITVKGSYVGTRQDTDEALGFFARGQVKIPTEVVPLSELPAIYDRMQKYQINGRVVLDLWK</sequence>
<dbReference type="InterPro" id="IPR020843">
    <property type="entry name" value="ER"/>
</dbReference>
<dbReference type="PANTHER" id="PTHR42940">
    <property type="entry name" value="ALCOHOL DEHYDROGENASE 1-RELATED"/>
    <property type="match status" value="1"/>
</dbReference>
<comment type="similarity">
    <text evidence="2 8">Belongs to the zinc-containing alcohol dehydrogenase family.</text>
</comment>
<evidence type="ECO:0000256" key="2">
    <source>
        <dbReference type="ARBA" id="ARBA00008072"/>
    </source>
</evidence>
<evidence type="ECO:0000256" key="4">
    <source>
        <dbReference type="ARBA" id="ARBA00022723"/>
    </source>
</evidence>
<dbReference type="Gene3D" id="3.90.180.10">
    <property type="entry name" value="Medium-chain alcohol dehydrogenases, catalytic domain"/>
    <property type="match status" value="1"/>
</dbReference>
<dbReference type="AlphaFoldDB" id="A0A811KAX5"/>
<dbReference type="PROSITE" id="PS00059">
    <property type="entry name" value="ADH_ZINC"/>
    <property type="match status" value="1"/>
</dbReference>
<dbReference type="FunFam" id="3.40.50.720:FF:000039">
    <property type="entry name" value="Alcohol dehydrogenase AdhP"/>
    <property type="match status" value="1"/>
</dbReference>
<dbReference type="FunFam" id="3.90.180.10:FF:000002">
    <property type="entry name" value="Alcohol dehydrogenase AdhP"/>
    <property type="match status" value="1"/>
</dbReference>
<evidence type="ECO:0000256" key="1">
    <source>
        <dbReference type="ARBA" id="ARBA00001947"/>
    </source>
</evidence>
<dbReference type="InterPro" id="IPR036291">
    <property type="entry name" value="NAD(P)-bd_dom_sf"/>
</dbReference>
<dbReference type="OrthoDB" id="1879366at2759"/>
<dbReference type="GO" id="GO:0004022">
    <property type="term" value="F:alcohol dehydrogenase (NAD+) activity"/>
    <property type="evidence" value="ECO:0007669"/>
    <property type="project" value="UniProtKB-EC"/>
</dbReference>
<dbReference type="SUPFAM" id="SSF50129">
    <property type="entry name" value="GroES-like"/>
    <property type="match status" value="1"/>
</dbReference>
<dbReference type="InterPro" id="IPR011032">
    <property type="entry name" value="GroES-like_sf"/>
</dbReference>
<dbReference type="Gene3D" id="3.40.50.720">
    <property type="entry name" value="NAD(P)-binding Rossmann-like Domain"/>
    <property type="match status" value="1"/>
</dbReference>
<keyword evidence="11" id="KW-1185">Reference proteome</keyword>
<dbReference type="GO" id="GO:0005737">
    <property type="term" value="C:cytoplasm"/>
    <property type="evidence" value="ECO:0007669"/>
    <property type="project" value="TreeGrafter"/>
</dbReference>
<dbReference type="Pfam" id="PF00107">
    <property type="entry name" value="ADH_zinc_N"/>
    <property type="match status" value="1"/>
</dbReference>
<dbReference type="InterPro" id="IPR013149">
    <property type="entry name" value="ADH-like_C"/>
</dbReference>
<keyword evidence="4 8" id="KW-0479">Metal-binding</keyword>
<feature type="domain" description="Enoyl reductase (ER)" evidence="9">
    <location>
        <begin position="84"/>
        <end position="412"/>
    </location>
</feature>
<dbReference type="Pfam" id="PF08240">
    <property type="entry name" value="ADH_N"/>
    <property type="match status" value="1"/>
</dbReference>
<gene>
    <name evidence="10" type="ORF">BOKJ2_LOCUS4325</name>
</gene>
<evidence type="ECO:0000256" key="8">
    <source>
        <dbReference type="RuleBase" id="RU361277"/>
    </source>
</evidence>
<keyword evidence="6" id="KW-0560">Oxidoreductase</keyword>
<dbReference type="PANTHER" id="PTHR42940:SF3">
    <property type="entry name" value="ALCOHOL DEHYDROGENASE 1-RELATED"/>
    <property type="match status" value="1"/>
</dbReference>
<name>A0A811KAX5_9BILA</name>
<organism evidence="10 11">
    <name type="scientific">Bursaphelenchus okinawaensis</name>
    <dbReference type="NCBI Taxonomy" id="465554"/>
    <lineage>
        <taxon>Eukaryota</taxon>
        <taxon>Metazoa</taxon>
        <taxon>Ecdysozoa</taxon>
        <taxon>Nematoda</taxon>
        <taxon>Chromadorea</taxon>
        <taxon>Rhabditida</taxon>
        <taxon>Tylenchina</taxon>
        <taxon>Tylenchomorpha</taxon>
        <taxon>Aphelenchoidea</taxon>
        <taxon>Aphelenchoididae</taxon>
        <taxon>Bursaphelenchus</taxon>
    </lineage>
</organism>
<dbReference type="Proteomes" id="UP000783686">
    <property type="component" value="Unassembled WGS sequence"/>
</dbReference>
<comment type="cofactor">
    <cofactor evidence="1 8">
        <name>Zn(2+)</name>
        <dbReference type="ChEBI" id="CHEBI:29105"/>
    </cofactor>
</comment>
<dbReference type="EC" id="1.1.1.1" evidence="3"/>
<reference evidence="10" key="1">
    <citation type="submission" date="2020-09" db="EMBL/GenBank/DDBJ databases">
        <authorList>
            <person name="Kikuchi T."/>
        </authorList>
    </citation>
    <scope>NUCLEOTIDE SEQUENCE</scope>
    <source>
        <strain evidence="10">SH1</strain>
    </source>
</reference>
<evidence type="ECO:0000256" key="7">
    <source>
        <dbReference type="ARBA" id="ARBA00023027"/>
    </source>
</evidence>
<evidence type="ECO:0000256" key="3">
    <source>
        <dbReference type="ARBA" id="ARBA00013190"/>
    </source>
</evidence>
<dbReference type="CDD" id="cd08297">
    <property type="entry name" value="CAD3"/>
    <property type="match status" value="1"/>
</dbReference>
<dbReference type="InterPro" id="IPR013154">
    <property type="entry name" value="ADH-like_N"/>
</dbReference>
<evidence type="ECO:0000256" key="5">
    <source>
        <dbReference type="ARBA" id="ARBA00022833"/>
    </source>
</evidence>
<proteinExistence type="inferred from homology"/>
<dbReference type="GO" id="GO:0008270">
    <property type="term" value="F:zinc ion binding"/>
    <property type="evidence" value="ECO:0007669"/>
    <property type="project" value="InterPro"/>
</dbReference>
<dbReference type="SUPFAM" id="SSF51735">
    <property type="entry name" value="NAD(P)-binding Rossmann-fold domains"/>
    <property type="match status" value="1"/>
</dbReference>
<dbReference type="SMART" id="SM00829">
    <property type="entry name" value="PKS_ER"/>
    <property type="match status" value="1"/>
</dbReference>
<evidence type="ECO:0000256" key="6">
    <source>
        <dbReference type="ARBA" id="ARBA00023002"/>
    </source>
</evidence>
<dbReference type="InterPro" id="IPR002328">
    <property type="entry name" value="ADH_Zn_CS"/>
</dbReference>
<evidence type="ECO:0000313" key="11">
    <source>
        <dbReference type="Proteomes" id="UP000614601"/>
    </source>
</evidence>
<comment type="caution">
    <text evidence="10">The sequence shown here is derived from an EMBL/GenBank/DDBJ whole genome shotgun (WGS) entry which is preliminary data.</text>
</comment>
<protein>
    <recommendedName>
        <fullName evidence="3">alcohol dehydrogenase</fullName>
        <ecNumber evidence="3">1.1.1.1</ecNumber>
    </recommendedName>
</protein>
<dbReference type="EMBL" id="CAJFCW020000002">
    <property type="protein sequence ID" value="CAG9096465.1"/>
    <property type="molecule type" value="Genomic_DNA"/>
</dbReference>
<dbReference type="Proteomes" id="UP000614601">
    <property type="component" value="Unassembled WGS sequence"/>
</dbReference>
<accession>A0A811KAX5</accession>
<keyword evidence="7" id="KW-0520">NAD</keyword>
<dbReference type="EMBL" id="CAJFDH010000002">
    <property type="protein sequence ID" value="CAD5212524.1"/>
    <property type="molecule type" value="Genomic_DNA"/>
</dbReference>